<evidence type="ECO:0000313" key="3">
    <source>
        <dbReference type="Proteomes" id="UP000335636"/>
    </source>
</evidence>
<reference evidence="2 3" key="1">
    <citation type="submission" date="2019-04" db="EMBL/GenBank/DDBJ databases">
        <authorList>
            <person name="Alioto T."/>
            <person name="Alioto T."/>
        </authorList>
    </citation>
    <scope>NUCLEOTIDE SEQUENCE [LARGE SCALE GENOMIC DNA]</scope>
</reference>
<organism evidence="2 3">
    <name type="scientific">Marmota monax</name>
    <name type="common">Woodchuck</name>
    <dbReference type="NCBI Taxonomy" id="9995"/>
    <lineage>
        <taxon>Eukaryota</taxon>
        <taxon>Metazoa</taxon>
        <taxon>Chordata</taxon>
        <taxon>Craniata</taxon>
        <taxon>Vertebrata</taxon>
        <taxon>Euteleostomi</taxon>
        <taxon>Mammalia</taxon>
        <taxon>Eutheria</taxon>
        <taxon>Euarchontoglires</taxon>
        <taxon>Glires</taxon>
        <taxon>Rodentia</taxon>
        <taxon>Sciuromorpha</taxon>
        <taxon>Sciuridae</taxon>
        <taxon>Xerinae</taxon>
        <taxon>Marmotini</taxon>
        <taxon>Marmota</taxon>
    </lineage>
</organism>
<sequence>MELLKSEEHLLMKLTCVLVEPRMDETPAQWSEKIDLLRLLCVQGSQLVGDILLNRFLCLLQLQRRREGEEMMEEKFDFRE</sequence>
<evidence type="ECO:0000313" key="2">
    <source>
        <dbReference type="EMBL" id="VTJ59942.1"/>
    </source>
</evidence>
<keyword evidence="3" id="KW-1185">Reference proteome</keyword>
<dbReference type="Proteomes" id="UP000335636">
    <property type="component" value="Unassembled WGS sequence"/>
</dbReference>
<gene>
    <name evidence="1" type="ORF">GHT09_017717</name>
    <name evidence="2" type="ORF">MONAX_5E015432</name>
</gene>
<dbReference type="EMBL" id="CABDUW010000133">
    <property type="protein sequence ID" value="VTJ59942.1"/>
    <property type="molecule type" value="Genomic_DNA"/>
</dbReference>
<protein>
    <submittedName>
        <fullName evidence="2">Uncharacterized protein</fullName>
    </submittedName>
</protein>
<dbReference type="EMBL" id="WJEC01006877">
    <property type="protein sequence ID" value="KAF7471054.1"/>
    <property type="molecule type" value="Genomic_DNA"/>
</dbReference>
<accession>A0A5E4ATS9</accession>
<evidence type="ECO:0000313" key="1">
    <source>
        <dbReference type="EMBL" id="KAF7471054.1"/>
    </source>
</evidence>
<name>A0A5E4ATS9_MARMO</name>
<dbReference type="AlphaFoldDB" id="A0A5E4ATS9"/>
<proteinExistence type="predicted"/>
<reference evidence="1" key="2">
    <citation type="submission" date="2020-08" db="EMBL/GenBank/DDBJ databases">
        <authorList>
            <person name="Shumante A."/>
            <person name="Zimin A.V."/>
            <person name="Puiu D."/>
            <person name="Salzberg S.L."/>
        </authorList>
    </citation>
    <scope>NUCLEOTIDE SEQUENCE</scope>
    <source>
        <strain evidence="1">WC2-LM</strain>
        <tissue evidence="1">Liver</tissue>
    </source>
</reference>
<dbReference type="Proteomes" id="UP000662637">
    <property type="component" value="Unassembled WGS sequence"/>
</dbReference>